<proteinExistence type="predicted"/>
<organism evidence="3 4">
    <name type="scientific">Lentiprolixibacter aurantiacus</name>
    <dbReference type="NCBI Taxonomy" id="2993939"/>
    <lineage>
        <taxon>Bacteria</taxon>
        <taxon>Pseudomonadati</taxon>
        <taxon>Bacteroidota</taxon>
        <taxon>Flavobacteriia</taxon>
        <taxon>Flavobacteriales</taxon>
        <taxon>Flavobacteriaceae</taxon>
        <taxon>Lentiprolixibacter</taxon>
    </lineage>
</organism>
<dbReference type="GO" id="GO:0005737">
    <property type="term" value="C:cytoplasm"/>
    <property type="evidence" value="ECO:0007669"/>
    <property type="project" value="TreeGrafter"/>
</dbReference>
<dbReference type="InterPro" id="IPR004408">
    <property type="entry name" value="Biotin_CoA_COase_ligase"/>
</dbReference>
<evidence type="ECO:0000313" key="3">
    <source>
        <dbReference type="EMBL" id="MCX2719286.1"/>
    </source>
</evidence>
<dbReference type="SUPFAM" id="SSF55681">
    <property type="entry name" value="Class II aaRS and biotin synthetases"/>
    <property type="match status" value="1"/>
</dbReference>
<evidence type="ECO:0000313" key="4">
    <source>
        <dbReference type="Proteomes" id="UP001207116"/>
    </source>
</evidence>
<dbReference type="GO" id="GO:0004077">
    <property type="term" value="F:biotin--[biotin carboxyl-carrier protein] ligase activity"/>
    <property type="evidence" value="ECO:0007669"/>
    <property type="project" value="UniProtKB-EC"/>
</dbReference>
<evidence type="ECO:0000256" key="1">
    <source>
        <dbReference type="ARBA" id="ARBA00022598"/>
    </source>
</evidence>
<dbReference type="RefSeq" id="WP_266011804.1">
    <property type="nucleotide sequence ID" value="NZ_JAPFQP010000001.1"/>
</dbReference>
<dbReference type="AlphaFoldDB" id="A0AAE3ML35"/>
<dbReference type="PANTHER" id="PTHR12835:SF5">
    <property type="entry name" value="BIOTIN--PROTEIN LIGASE"/>
    <property type="match status" value="1"/>
</dbReference>
<dbReference type="EMBL" id="JAPFQP010000001">
    <property type="protein sequence ID" value="MCX2719286.1"/>
    <property type="molecule type" value="Genomic_DNA"/>
</dbReference>
<dbReference type="PANTHER" id="PTHR12835">
    <property type="entry name" value="BIOTIN PROTEIN LIGASE"/>
    <property type="match status" value="1"/>
</dbReference>
<protein>
    <submittedName>
        <fullName evidence="3">Biotin--[acetyl-CoA-carboxylase] ligase</fullName>
        <ecNumber evidence="3">6.3.4.15</ecNumber>
    </submittedName>
</protein>
<dbReference type="InterPro" id="IPR004143">
    <property type="entry name" value="BPL_LPL_catalytic"/>
</dbReference>
<sequence length="243" mass="26690">MLLIKLDATDSTNAYLKDLLVKQNPPDGTVVQADCQKKGRGQLGREWISDPGKNLTISILKRFDQLKASDQFAISISTSLAIVEVLKRYEVPDIRVKWPNDILSGKQKLCGILVENIVKGAYLKAAVIGIGLNVNQDQFPPGLKATSISLQIGKELPLENVLKDLTGALERQINKFLSGPVENAQVSYEEMLYGKGERMLFSTPLGDSFSGVIQGIDTIGRLVVKRDSGTEDTYGLNEIRMVL</sequence>
<keyword evidence="1 3" id="KW-0436">Ligase</keyword>
<comment type="caution">
    <text evidence="3">The sequence shown here is derived from an EMBL/GenBank/DDBJ whole genome shotgun (WGS) entry which is preliminary data.</text>
</comment>
<dbReference type="NCBIfam" id="TIGR00121">
    <property type="entry name" value="birA_ligase"/>
    <property type="match status" value="1"/>
</dbReference>
<gene>
    <name evidence="3" type="ORF">OO016_06700</name>
</gene>
<dbReference type="EC" id="6.3.4.15" evidence="3"/>
<dbReference type="CDD" id="cd16442">
    <property type="entry name" value="BPL"/>
    <property type="match status" value="1"/>
</dbReference>
<keyword evidence="4" id="KW-1185">Reference proteome</keyword>
<evidence type="ECO:0000259" key="2">
    <source>
        <dbReference type="PROSITE" id="PS51733"/>
    </source>
</evidence>
<feature type="domain" description="BPL/LPL catalytic" evidence="2">
    <location>
        <begin position="1"/>
        <end position="177"/>
    </location>
</feature>
<reference evidence="3" key="1">
    <citation type="submission" date="2022-11" db="EMBL/GenBank/DDBJ databases">
        <title>The characterization of three novel Bacteroidetes species and genomic analysis of their roles in tidal elemental geochemical cycles.</title>
        <authorList>
            <person name="Ma K.-J."/>
        </authorList>
    </citation>
    <scope>NUCLEOTIDE SEQUENCE</scope>
    <source>
        <strain evidence="3">M415</strain>
    </source>
</reference>
<dbReference type="PROSITE" id="PS51733">
    <property type="entry name" value="BPL_LPL_CATALYTIC"/>
    <property type="match status" value="1"/>
</dbReference>
<accession>A0AAE3ML35</accession>
<name>A0AAE3ML35_9FLAO</name>
<dbReference type="Gene3D" id="3.30.930.10">
    <property type="entry name" value="Bira Bifunctional Protein, Domain 2"/>
    <property type="match status" value="1"/>
</dbReference>
<dbReference type="Pfam" id="PF03099">
    <property type="entry name" value="BPL_LplA_LipB"/>
    <property type="match status" value="1"/>
</dbReference>
<dbReference type="InterPro" id="IPR045864">
    <property type="entry name" value="aa-tRNA-synth_II/BPL/LPL"/>
</dbReference>
<dbReference type="Proteomes" id="UP001207116">
    <property type="component" value="Unassembled WGS sequence"/>
</dbReference>